<evidence type="ECO:0000313" key="3">
    <source>
        <dbReference type="Proteomes" id="UP001322138"/>
    </source>
</evidence>
<proteinExistence type="predicted"/>
<organism evidence="2 3">
    <name type="scientific">Podospora bellae-mahoneyi</name>
    <dbReference type="NCBI Taxonomy" id="2093777"/>
    <lineage>
        <taxon>Eukaryota</taxon>
        <taxon>Fungi</taxon>
        <taxon>Dikarya</taxon>
        <taxon>Ascomycota</taxon>
        <taxon>Pezizomycotina</taxon>
        <taxon>Sordariomycetes</taxon>
        <taxon>Sordariomycetidae</taxon>
        <taxon>Sordariales</taxon>
        <taxon>Podosporaceae</taxon>
        <taxon>Podospora</taxon>
    </lineage>
</organism>
<keyword evidence="1" id="KW-0472">Membrane</keyword>
<dbReference type="EMBL" id="JAFFGZ010000007">
    <property type="protein sequence ID" value="KAK4641648.1"/>
    <property type="molecule type" value="Genomic_DNA"/>
</dbReference>
<dbReference type="InterPro" id="IPR052895">
    <property type="entry name" value="HetReg/Transcr_Mod"/>
</dbReference>
<dbReference type="Proteomes" id="UP001322138">
    <property type="component" value="Unassembled WGS sequence"/>
</dbReference>
<evidence type="ECO:0000256" key="1">
    <source>
        <dbReference type="SAM" id="Phobius"/>
    </source>
</evidence>
<feature type="transmembrane region" description="Helical" evidence="1">
    <location>
        <begin position="622"/>
        <end position="640"/>
    </location>
</feature>
<evidence type="ECO:0008006" key="4">
    <source>
        <dbReference type="Google" id="ProtNLM"/>
    </source>
</evidence>
<keyword evidence="1" id="KW-0812">Transmembrane</keyword>
<evidence type="ECO:0000313" key="2">
    <source>
        <dbReference type="EMBL" id="KAK4641648.1"/>
    </source>
</evidence>
<gene>
    <name evidence="2" type="ORF">QC761_512575</name>
</gene>
<comment type="caution">
    <text evidence="2">The sequence shown here is derived from an EMBL/GenBank/DDBJ whole genome shotgun (WGS) entry which is preliminary data.</text>
</comment>
<dbReference type="GeneID" id="87899907"/>
<feature type="transmembrane region" description="Helical" evidence="1">
    <location>
        <begin position="529"/>
        <end position="549"/>
    </location>
</feature>
<name>A0ABR0FCE5_9PEZI</name>
<dbReference type="PANTHER" id="PTHR24148">
    <property type="entry name" value="ANKYRIN REPEAT DOMAIN-CONTAINING PROTEIN 39 HOMOLOG-RELATED"/>
    <property type="match status" value="1"/>
</dbReference>
<sequence>MFPNHHLDSNLWPPTRATNRVTRLPCIKSCVEKNSASSIYFVGEFDDEIRCVLEIRPPDIKTAYEALSYHWGDDSNLKTTHILHLRHWQGLAFEGAVHGYNTPLYHLAYDTRALIWRFDLSDRERLPGHFGSTLCVSIKRTRRKSEYRFNAIYANAWQVVVWFGGYHGITAENSACSEADYCLQRHQIEKAFYVCTGLGSWRFVYSWLFNLDMVFAEQAVADLIDIDKRGWWERLWVIQEMALAIGRVLLQCGKGVGHYNLYCAMRLKMIERFDNMIDLQRTSAVAMQAFVEITESFRYPEDLLPTGSLIRLWLVQLISRAAGQERRQQFRKQKLALRLQYILLSTSGHFKCRDVQDRLLGHDNTRFQLVALRRGLTRLHILLFIWDQSYTWIAQYWPIFRPQFVIKDQKEVHEAIARSSRDSHDKAQFLHGPGTVSGNSNRQIIVPTACLTRFSKRPPGHRFGPDLSIRMPMYLPSVRTTYLLKSSTSAQIQELFTLQGRTRGTINVVHITNTSQPDHTQPLQRVFEIWLYLPMEFKITILVISTAVFRNVSATRRTATIALMKRWFAAGSPEGTIEHQIRTVRLTDWDRNYPAYLVWRLFFKAVWRKLRHGHWRRTRVRMVWFAFVLALSFPGIHYAINHLESLRVMFRRAMFSMKNRGQDTTLVYSFDARAGEMGVLKAGEAVPDDQLWRLAGLVAMGPKGGLERTACTEAQWEQHKRDGALQEYLII</sequence>
<protein>
    <recommendedName>
        <fullName evidence="4">Heterokaryon incompatibility domain-containing protein</fullName>
    </recommendedName>
</protein>
<accession>A0ABR0FCE5</accession>
<reference evidence="2 3" key="1">
    <citation type="journal article" date="2023" name="bioRxiv">
        <title>High-quality genome assemblies of four members of thePodospora anserinaspecies complex.</title>
        <authorList>
            <person name="Ament-Velasquez S.L."/>
            <person name="Vogan A.A."/>
            <person name="Wallerman O."/>
            <person name="Hartmann F."/>
            <person name="Gautier V."/>
            <person name="Silar P."/>
            <person name="Giraud T."/>
            <person name="Johannesson H."/>
        </authorList>
    </citation>
    <scope>NUCLEOTIDE SEQUENCE [LARGE SCALE GENOMIC DNA]</scope>
    <source>
        <strain evidence="2 3">CBS 112042</strain>
    </source>
</reference>
<dbReference type="PANTHER" id="PTHR24148:SF64">
    <property type="entry name" value="HETEROKARYON INCOMPATIBILITY DOMAIN-CONTAINING PROTEIN"/>
    <property type="match status" value="1"/>
</dbReference>
<dbReference type="RefSeq" id="XP_062730624.1">
    <property type="nucleotide sequence ID" value="XM_062880425.1"/>
</dbReference>
<keyword evidence="3" id="KW-1185">Reference proteome</keyword>
<keyword evidence="1" id="KW-1133">Transmembrane helix</keyword>